<dbReference type="AlphaFoldDB" id="A0A6N4VC14"/>
<dbReference type="EMBL" id="AP022570">
    <property type="protein sequence ID" value="BBX51663.1"/>
    <property type="molecule type" value="Genomic_DNA"/>
</dbReference>
<dbReference type="RefSeq" id="WP_163674357.1">
    <property type="nucleotide sequence ID" value="NZ_AP022570.1"/>
</dbReference>
<protein>
    <submittedName>
        <fullName evidence="1">Uncharacterized protein</fullName>
    </submittedName>
</protein>
<evidence type="ECO:0000313" key="1">
    <source>
        <dbReference type="EMBL" id="BBX51663.1"/>
    </source>
</evidence>
<proteinExistence type="predicted"/>
<name>A0A6N4VC14_9MYCO</name>
<organism evidence="1 2">
    <name type="scientific">Mycolicibacterium poriferae</name>
    <dbReference type="NCBI Taxonomy" id="39694"/>
    <lineage>
        <taxon>Bacteria</taxon>
        <taxon>Bacillati</taxon>
        <taxon>Actinomycetota</taxon>
        <taxon>Actinomycetes</taxon>
        <taxon>Mycobacteriales</taxon>
        <taxon>Mycobacteriaceae</taxon>
        <taxon>Mycolicibacterium</taxon>
    </lineage>
</organism>
<keyword evidence="2" id="KW-1185">Reference proteome</keyword>
<evidence type="ECO:0000313" key="2">
    <source>
        <dbReference type="Proteomes" id="UP000466785"/>
    </source>
</evidence>
<gene>
    <name evidence="1" type="ORF">MPOR_26890</name>
</gene>
<dbReference type="KEGG" id="mpof:MPOR_26890"/>
<accession>A0A6N4VC14</accession>
<dbReference type="Proteomes" id="UP000466785">
    <property type="component" value="Chromosome"/>
</dbReference>
<reference evidence="1 2" key="1">
    <citation type="journal article" date="2019" name="Emerg. Microbes Infect.">
        <title>Comprehensive subspecies identification of 175 nontuberculous mycobacteria species based on 7547 genomic profiles.</title>
        <authorList>
            <person name="Matsumoto Y."/>
            <person name="Kinjo T."/>
            <person name="Motooka D."/>
            <person name="Nabeya D."/>
            <person name="Jung N."/>
            <person name="Uechi K."/>
            <person name="Horii T."/>
            <person name="Iida T."/>
            <person name="Fujita J."/>
            <person name="Nakamura S."/>
        </authorList>
    </citation>
    <scope>NUCLEOTIDE SEQUENCE [LARGE SCALE GENOMIC DNA]</scope>
    <source>
        <strain evidence="1 2">JCM 12603</strain>
    </source>
</reference>
<sequence>MRPRIVQTDDQIGFAWATVDGQPTSLLELVEADEEPDRLAATHLSALDDALIDAARRFGDVLGGGRRPSPVERDVLAELYCSLDRLCLDYARAADSVGLVPDVRAGQIVGTAALMSILARQPLGLLGPAPLDGELDEPTLGVVGGFGDMVQVDPARPWKGGRWVLRTEDGARLPLTLAMLLFDSSGVNREAARREHSEALARVTAAAGEAEADRFDVACALDWLLYDWLMAHRVDADSAEIVIPKGREDDAAVVVAAVAASVAARAAFDPALGGQ</sequence>